<reference evidence="1 2" key="1">
    <citation type="submission" date="2021-01" db="EMBL/GenBank/DDBJ databases">
        <title>Whole genome shotgun sequence of Actinoplanes palleronii NBRC 14916.</title>
        <authorList>
            <person name="Komaki H."/>
            <person name="Tamura T."/>
        </authorList>
    </citation>
    <scope>NUCLEOTIDE SEQUENCE [LARGE SCALE GENOMIC DNA]</scope>
    <source>
        <strain evidence="1 2">NBRC 14916</strain>
    </source>
</reference>
<name>A0ABQ4B8X2_9ACTN</name>
<keyword evidence="2" id="KW-1185">Reference proteome</keyword>
<organism evidence="1 2">
    <name type="scientific">Actinoplanes palleronii</name>
    <dbReference type="NCBI Taxonomy" id="113570"/>
    <lineage>
        <taxon>Bacteria</taxon>
        <taxon>Bacillati</taxon>
        <taxon>Actinomycetota</taxon>
        <taxon>Actinomycetes</taxon>
        <taxon>Micromonosporales</taxon>
        <taxon>Micromonosporaceae</taxon>
        <taxon>Actinoplanes</taxon>
    </lineage>
</organism>
<sequence>MPANTWGFRSVRGVRRPPVEIEVDFGAGPRSLTAGMPVLDLRPATGLTPAEGPIDWTALALLPDTTTVVWSGSDRGLGEALGAQPTITALDWGDASGDLDLRRTCLDRVRLGCAELGSVRLPQSMRFLFLHRSPAGLRVEAPEEGRGLRLSLLRHGAGDVVPVGLRLTPVVRVGAGGEFSAARLAPLADLRELVVEFEGPPGALTDAEQLMGHPGLQSLTLIDAFGLDPASLPVIGRLHLVGARQATADELRHRWGDSLTVEDPRAESWFDEDRRS</sequence>
<protein>
    <submittedName>
        <fullName evidence="1">Uncharacterized protein</fullName>
    </submittedName>
</protein>
<comment type="caution">
    <text evidence="1">The sequence shown here is derived from an EMBL/GenBank/DDBJ whole genome shotgun (WGS) entry which is preliminary data.</text>
</comment>
<evidence type="ECO:0000313" key="1">
    <source>
        <dbReference type="EMBL" id="GIE67073.1"/>
    </source>
</evidence>
<accession>A0ABQ4B8X2</accession>
<gene>
    <name evidence="1" type="ORF">Apa02nite_031810</name>
</gene>
<dbReference type="Proteomes" id="UP000624709">
    <property type="component" value="Unassembled WGS sequence"/>
</dbReference>
<evidence type="ECO:0000313" key="2">
    <source>
        <dbReference type="Proteomes" id="UP000624709"/>
    </source>
</evidence>
<dbReference type="EMBL" id="BOMS01000044">
    <property type="protein sequence ID" value="GIE67073.1"/>
    <property type="molecule type" value="Genomic_DNA"/>
</dbReference>
<dbReference type="RefSeq" id="WP_203825613.1">
    <property type="nucleotide sequence ID" value="NZ_BAAATY010000037.1"/>
</dbReference>
<proteinExistence type="predicted"/>